<evidence type="ECO:0000256" key="3">
    <source>
        <dbReference type="ARBA" id="ARBA00022729"/>
    </source>
</evidence>
<keyword evidence="5" id="KW-0998">Cell outer membrane</keyword>
<dbReference type="Pfam" id="PF07980">
    <property type="entry name" value="SusD_RagB"/>
    <property type="match status" value="1"/>
</dbReference>
<evidence type="ECO:0000256" key="1">
    <source>
        <dbReference type="ARBA" id="ARBA00004442"/>
    </source>
</evidence>
<feature type="domain" description="RagB/SusD" evidence="7">
    <location>
        <begin position="259"/>
        <end position="466"/>
    </location>
</feature>
<dbReference type="InterPro" id="IPR012944">
    <property type="entry name" value="SusD_RagB_dom"/>
</dbReference>
<reference evidence="9 10" key="1">
    <citation type="journal article" date="2021" name="Sci. Rep.">
        <title>The distribution of antibiotic resistance genes in chicken gut microbiota commensals.</title>
        <authorList>
            <person name="Juricova H."/>
            <person name="Matiasovicova J."/>
            <person name="Kubasova T."/>
            <person name="Cejkova D."/>
            <person name="Rychlik I."/>
        </authorList>
    </citation>
    <scope>NUCLEOTIDE SEQUENCE [LARGE SCALE GENOMIC DNA]</scope>
    <source>
        <strain evidence="9 10">An801</strain>
    </source>
</reference>
<keyword evidence="3 6" id="KW-0732">Signal</keyword>
<organism evidence="9 10">
    <name type="scientific">Bacteroides mediterraneensis</name>
    <dbReference type="NCBI Taxonomy" id="1841856"/>
    <lineage>
        <taxon>Bacteria</taxon>
        <taxon>Pseudomonadati</taxon>
        <taxon>Bacteroidota</taxon>
        <taxon>Bacteroidia</taxon>
        <taxon>Bacteroidales</taxon>
        <taxon>Bacteroidaceae</taxon>
        <taxon>Bacteroides</taxon>
    </lineage>
</organism>
<proteinExistence type="inferred from homology"/>
<evidence type="ECO:0000313" key="9">
    <source>
        <dbReference type="EMBL" id="MBM6758216.1"/>
    </source>
</evidence>
<accession>A0ABS2EUJ7</accession>
<evidence type="ECO:0000256" key="4">
    <source>
        <dbReference type="ARBA" id="ARBA00023136"/>
    </source>
</evidence>
<evidence type="ECO:0000256" key="5">
    <source>
        <dbReference type="ARBA" id="ARBA00023237"/>
    </source>
</evidence>
<feature type="chain" id="PRO_5047447087" evidence="6">
    <location>
        <begin position="25"/>
        <end position="547"/>
    </location>
</feature>
<keyword evidence="10" id="KW-1185">Reference proteome</keyword>
<name>A0ABS2EUJ7_9BACE</name>
<evidence type="ECO:0000259" key="7">
    <source>
        <dbReference type="Pfam" id="PF07980"/>
    </source>
</evidence>
<dbReference type="Proteomes" id="UP000703295">
    <property type="component" value="Unassembled WGS sequence"/>
</dbReference>
<dbReference type="Gene3D" id="1.25.40.390">
    <property type="match status" value="1"/>
</dbReference>
<dbReference type="RefSeq" id="WP_204475440.1">
    <property type="nucleotide sequence ID" value="NZ_JACJJW010000011.1"/>
</dbReference>
<dbReference type="EMBL" id="JACJJW010000011">
    <property type="protein sequence ID" value="MBM6758216.1"/>
    <property type="molecule type" value="Genomic_DNA"/>
</dbReference>
<evidence type="ECO:0000259" key="8">
    <source>
        <dbReference type="Pfam" id="PF14322"/>
    </source>
</evidence>
<comment type="caution">
    <text evidence="9">The sequence shown here is derived from an EMBL/GenBank/DDBJ whole genome shotgun (WGS) entry which is preliminary data.</text>
</comment>
<protein>
    <submittedName>
        <fullName evidence="9">RagB/SusD family nutrient uptake outer membrane protein</fullName>
    </submittedName>
</protein>
<evidence type="ECO:0000256" key="2">
    <source>
        <dbReference type="ARBA" id="ARBA00006275"/>
    </source>
</evidence>
<keyword evidence="4" id="KW-0472">Membrane</keyword>
<comment type="similarity">
    <text evidence="2">Belongs to the SusD family.</text>
</comment>
<feature type="signal peptide" evidence="6">
    <location>
        <begin position="1"/>
        <end position="24"/>
    </location>
</feature>
<evidence type="ECO:0000313" key="10">
    <source>
        <dbReference type="Proteomes" id="UP000703295"/>
    </source>
</evidence>
<sequence length="547" mass="61123">MKTKIFISALMACAVAMTSCSDFLTEDPKGQMVPENYFTSQNDLDGAINVLYAQVQYSINGTHTLSPNWMGDDLTALTSGNKDVYREFDSYKVNDNNADSKSAWNTNYAIIKAANFIINNVEKVPISEEEANIGKGQALFWRAVAYFKLVRWYGEIPLILTTDLDFNVKKSTIAQIYAQICSDLEEAERILPYAYTSSPRVADGLNNYINKGAAQAVLAAVYMARAGYPLNEASYYSKAAQMAKAVIDGVASNNYYYKLEPNYKDRFMYVSNPYSQEGVVAIKFNKDNPWGWSGLDSWNSVCQAYESVTNGGWGDAVGEIKYWKKMPEGPRKDAIYGSDGGKILVEKNAYKDQLIDWYQKDNNGAFILNECHPMFRTLLYGGGTDGSAMKDYNDREYTMNNGICSQTLYLVSYSEVLLWYAEAQARSGSVNEEAKQCLQKVLDRAYGEGVDKAENYSNDPTTFANKCLKEHGYEVTGYYVALVVRANDQLRMDDLKNTFASRQANAPVEVAPGLSLTEGVEVTGSWNESRNYATIPSFDADLNENLK</sequence>
<feature type="domain" description="SusD-like N-terminal" evidence="8">
    <location>
        <begin position="22"/>
        <end position="223"/>
    </location>
</feature>
<gene>
    <name evidence="9" type="ORF">H6A31_05900</name>
</gene>
<dbReference type="Pfam" id="PF14322">
    <property type="entry name" value="SusD-like_3"/>
    <property type="match status" value="1"/>
</dbReference>
<dbReference type="InterPro" id="IPR033985">
    <property type="entry name" value="SusD-like_N"/>
</dbReference>
<dbReference type="PROSITE" id="PS51257">
    <property type="entry name" value="PROKAR_LIPOPROTEIN"/>
    <property type="match status" value="1"/>
</dbReference>
<dbReference type="InterPro" id="IPR011990">
    <property type="entry name" value="TPR-like_helical_dom_sf"/>
</dbReference>
<dbReference type="SUPFAM" id="SSF48452">
    <property type="entry name" value="TPR-like"/>
    <property type="match status" value="1"/>
</dbReference>
<comment type="subcellular location">
    <subcellularLocation>
        <location evidence="1">Cell outer membrane</location>
    </subcellularLocation>
</comment>
<evidence type="ECO:0000256" key="6">
    <source>
        <dbReference type="SAM" id="SignalP"/>
    </source>
</evidence>